<accession>A0ABT5B5F7</accession>
<sequence>MKVAQVAKWLAAHPGVDPRVFARRPKQKAAESAAAVRALGTIATPAALDVLVGYRPEVVDGFPKNEGGFGDTWTDPVTKELLLAWSRFDRRVFADRMFSGLGSLWIAHGSDIADISGLDAALGLTHLQIWVRPSCDLSPLEGCTTLSRLKMNLHGRTSGIAPLARIPALDQLEIFNTQTLEQAAVDSLAALTSVRRLSVSVGSEIELGALAWLPKLQRLQLAAGERKADEATLAPLRTLLTRGVDLCFYMHEDWTVDAAKALESEGMTVVERSRRLGLTRDASRAEDLRESLHAFVG</sequence>
<evidence type="ECO:0000313" key="1">
    <source>
        <dbReference type="EMBL" id="MDC0669364.1"/>
    </source>
</evidence>
<evidence type="ECO:0000313" key="2">
    <source>
        <dbReference type="Proteomes" id="UP001217838"/>
    </source>
</evidence>
<gene>
    <name evidence="1" type="ORF">POL58_16540</name>
</gene>
<proteinExistence type="predicted"/>
<dbReference type="InterPro" id="IPR032675">
    <property type="entry name" value="LRR_dom_sf"/>
</dbReference>
<evidence type="ECO:0008006" key="3">
    <source>
        <dbReference type="Google" id="ProtNLM"/>
    </source>
</evidence>
<dbReference type="Proteomes" id="UP001217838">
    <property type="component" value="Unassembled WGS sequence"/>
</dbReference>
<protein>
    <recommendedName>
        <fullName evidence="3">Leucine-rich repeat domain-containing protein</fullName>
    </recommendedName>
</protein>
<reference evidence="1 2" key="1">
    <citation type="submission" date="2022-11" db="EMBL/GenBank/DDBJ databases">
        <title>Minimal conservation of predation-associated metabolite biosynthetic gene clusters underscores biosynthetic potential of Myxococcota including descriptions for ten novel species: Archangium lansinium sp. nov., Myxococcus landrumus sp. nov., Nannocystis bai.</title>
        <authorList>
            <person name="Ahearne A."/>
            <person name="Stevens C."/>
            <person name="Dowd S."/>
        </authorList>
    </citation>
    <scope>NUCLEOTIDE SEQUENCE [LARGE SCALE GENOMIC DNA]</scope>
    <source>
        <strain evidence="1 2">NCELM</strain>
    </source>
</reference>
<dbReference type="SUPFAM" id="SSF52058">
    <property type="entry name" value="L domain-like"/>
    <property type="match status" value="1"/>
</dbReference>
<dbReference type="EMBL" id="JAQNDN010000007">
    <property type="protein sequence ID" value="MDC0669364.1"/>
    <property type="molecule type" value="Genomic_DNA"/>
</dbReference>
<dbReference type="Gene3D" id="3.80.10.10">
    <property type="entry name" value="Ribonuclease Inhibitor"/>
    <property type="match status" value="1"/>
</dbReference>
<comment type="caution">
    <text evidence="1">The sequence shown here is derived from an EMBL/GenBank/DDBJ whole genome shotgun (WGS) entry which is preliminary data.</text>
</comment>
<keyword evidence="2" id="KW-1185">Reference proteome</keyword>
<name>A0ABT5B5F7_9BACT</name>
<organism evidence="1 2">
    <name type="scientific">Nannocystis radixulma</name>
    <dbReference type="NCBI Taxonomy" id="2995305"/>
    <lineage>
        <taxon>Bacteria</taxon>
        <taxon>Pseudomonadati</taxon>
        <taxon>Myxococcota</taxon>
        <taxon>Polyangia</taxon>
        <taxon>Nannocystales</taxon>
        <taxon>Nannocystaceae</taxon>
        <taxon>Nannocystis</taxon>
    </lineage>
</organism>
<dbReference type="RefSeq" id="WP_271999181.1">
    <property type="nucleotide sequence ID" value="NZ_JAQNDN010000007.1"/>
</dbReference>